<keyword evidence="3" id="KW-1185">Reference proteome</keyword>
<gene>
    <name evidence="2" type="ORF">PCAMFM013_S002g000795</name>
</gene>
<keyword evidence="1" id="KW-0175">Coiled coil</keyword>
<evidence type="ECO:0000313" key="3">
    <source>
        <dbReference type="Proteomes" id="UP000053732"/>
    </source>
</evidence>
<proteinExistence type="predicted"/>
<evidence type="ECO:0000256" key="1">
    <source>
        <dbReference type="SAM" id="Coils"/>
    </source>
</evidence>
<dbReference type="AlphaFoldDB" id="A0A0G4NXY5"/>
<evidence type="ECO:0000313" key="2">
    <source>
        <dbReference type="EMBL" id="CRL18925.1"/>
    </source>
</evidence>
<dbReference type="STRING" id="1429867.A0A0G4NXY5"/>
<protein>
    <submittedName>
        <fullName evidence="2">Str. FM013</fullName>
    </submittedName>
</protein>
<dbReference type="EMBL" id="HG793135">
    <property type="protein sequence ID" value="CRL18925.1"/>
    <property type="molecule type" value="Genomic_DNA"/>
</dbReference>
<dbReference type="Proteomes" id="UP000053732">
    <property type="component" value="Unassembled WGS sequence"/>
</dbReference>
<sequence length="949" mass="108120">MSDPFSVAGSAVGVISLGLHVCGKIVSYAQALRGQNDDIQHLVTKAEDVRSSLKNLRELIEDTRDDSPDFASDLESKALALEVQVKKLHAKVETYKPVTTESIHDKARSTLKKAIYPLKKEALFEIGHYLDDMQKTIQTALAIFTARNVHNFGLKQDVFVVKQDQLLEKVKTLQLSLTNSPLQIILQQPPSRIKELCDQLSDESWLASPPRGQGKYKAKQAKRRFSYYNRWLGVLVTGTFSLPAGSGGSSIAPFLRYSTVLGRNSWLGNMYSHEYPNTVNDRTLYRWENVDYFIQQVQYAFSAGDAAPTDLLDHPEISLSSNGPISIIALPFFMKDPTQEDSQNVLRFIKYMFHCGFTFDHYSSCCVLECLCSLYILTEAELMLIPRIIQSAGPIDWPPRSWVEKKNMQEILRRDEDSIDLPPAYITVLRESCEDLQDVVKSNEGSLDRCIFGITVPLLQLAMGWPAGVELLLEKSSSTELPAYYHVGREITDEDSEIDQYAKSCHLLFEAEYTFSIHDTFRTESSKLKTLFLSEMAKRRKRLLEIANAHIHPSELSEIRKGETGLPDTQAYRLCAALMAKGIKVDRFLRPIEGESVYSELVEGSKDDCFLRLILGEFVYSKLKHASFNILKKAYEFGFTDVDQQLPGGYTLLSTHCSSSELPNYQLELIGWLISKGADPLQRLPRSTTTVTHLISANMGKYIYFDFRWANNPDPNPFHQIVDRTPLHQIVDHLLSVRVTDACSCPCSVGGCTTLSVAIRHVIALYDRPWALQDIALKAPAFRKFLQHLIEYNRSDSQPCRSIIRSLTFDGLGLSHSCCTEIDHWAFRLELFRLGGRDQCDLSEIMEEQRDQFKHFESLMAEFEYQFDAYGLPLMDFLQEVWYERMIRYLSHRDPFDAEHHQELRKLDVVLEIDDVEIPLVVQLICDYKRVTAVEDDYDDSRSGHLSSS</sequence>
<feature type="coiled-coil region" evidence="1">
    <location>
        <begin position="39"/>
        <end position="91"/>
    </location>
</feature>
<reference evidence="2 3" key="1">
    <citation type="journal article" date="2014" name="Nat. Commun.">
        <title>Multiple recent horizontal transfers of a large genomic region in cheese making fungi.</title>
        <authorList>
            <person name="Cheeseman K."/>
            <person name="Ropars J."/>
            <person name="Renault P."/>
            <person name="Dupont J."/>
            <person name="Gouzy J."/>
            <person name="Branca A."/>
            <person name="Abraham A.L."/>
            <person name="Ceppi M."/>
            <person name="Conseiller E."/>
            <person name="Debuchy R."/>
            <person name="Malagnac F."/>
            <person name="Goarin A."/>
            <person name="Silar P."/>
            <person name="Lacoste S."/>
            <person name="Sallet E."/>
            <person name="Bensimon A."/>
            <person name="Giraud T."/>
            <person name="Brygoo Y."/>
        </authorList>
    </citation>
    <scope>NUCLEOTIDE SEQUENCE [LARGE SCALE GENOMIC DNA]</scope>
    <source>
        <strain evidence="3">FM 013</strain>
    </source>
</reference>
<name>A0A0G4NXY5_PENC3</name>
<organism evidence="2 3">
    <name type="scientific">Penicillium camemberti (strain FM 013)</name>
    <dbReference type="NCBI Taxonomy" id="1429867"/>
    <lineage>
        <taxon>Eukaryota</taxon>
        <taxon>Fungi</taxon>
        <taxon>Dikarya</taxon>
        <taxon>Ascomycota</taxon>
        <taxon>Pezizomycotina</taxon>
        <taxon>Eurotiomycetes</taxon>
        <taxon>Eurotiomycetidae</taxon>
        <taxon>Eurotiales</taxon>
        <taxon>Aspergillaceae</taxon>
        <taxon>Penicillium</taxon>
    </lineage>
</organism>
<accession>A0A0G4NXY5</accession>